<evidence type="ECO:0000313" key="2">
    <source>
        <dbReference type="Proteomes" id="UP000249056"/>
    </source>
</evidence>
<organism evidence="1 2">
    <name type="scientific">Monilinia fructigena</name>
    <dbReference type="NCBI Taxonomy" id="38457"/>
    <lineage>
        <taxon>Eukaryota</taxon>
        <taxon>Fungi</taxon>
        <taxon>Dikarya</taxon>
        <taxon>Ascomycota</taxon>
        <taxon>Pezizomycotina</taxon>
        <taxon>Leotiomycetes</taxon>
        <taxon>Helotiales</taxon>
        <taxon>Sclerotiniaceae</taxon>
        <taxon>Monilinia</taxon>
    </lineage>
</organism>
<keyword evidence="2" id="KW-1185">Reference proteome</keyword>
<comment type="caution">
    <text evidence="1">The sequence shown here is derived from an EMBL/GenBank/DDBJ whole genome shotgun (WGS) entry which is preliminary data.</text>
</comment>
<gene>
    <name evidence="1" type="ORF">DID88_003123</name>
</gene>
<dbReference type="EMBL" id="QKRW01000016">
    <property type="protein sequence ID" value="RAL63935.1"/>
    <property type="molecule type" value="Genomic_DNA"/>
</dbReference>
<evidence type="ECO:0000313" key="1">
    <source>
        <dbReference type="EMBL" id="RAL63935.1"/>
    </source>
</evidence>
<dbReference type="AlphaFoldDB" id="A0A395IUF4"/>
<sequence>MSRTMSQLDYLLSINLIGYDCFNDHINNTIERSTLIVIPVTTGLIMILTDTTCNSTTRGTLNLQPWILEILDVILCGGSYL</sequence>
<proteinExistence type="predicted"/>
<accession>A0A395IUF4</accession>
<reference evidence="1 2" key="1">
    <citation type="submission" date="2018-06" db="EMBL/GenBank/DDBJ databases">
        <title>Genome Sequence of the Brown Rot Fungal Pathogen Monilinia fructigena.</title>
        <authorList>
            <person name="Landi L."/>
            <person name="De Miccolis Angelini R.M."/>
            <person name="Pollastro S."/>
            <person name="Abate D."/>
            <person name="Faretra F."/>
            <person name="Romanazzi G."/>
        </authorList>
    </citation>
    <scope>NUCLEOTIDE SEQUENCE [LARGE SCALE GENOMIC DNA]</scope>
    <source>
        <strain evidence="1 2">Mfrg269</strain>
    </source>
</reference>
<name>A0A395IUF4_9HELO</name>
<protein>
    <submittedName>
        <fullName evidence="1">Uncharacterized protein</fullName>
    </submittedName>
</protein>
<dbReference type="Proteomes" id="UP000249056">
    <property type="component" value="Unassembled WGS sequence"/>
</dbReference>